<evidence type="ECO:0000313" key="6">
    <source>
        <dbReference type="Proteomes" id="UP000823928"/>
    </source>
</evidence>
<dbReference type="Proteomes" id="UP000823928">
    <property type="component" value="Unassembled WGS sequence"/>
</dbReference>
<feature type="domain" description="Response regulatory" evidence="4">
    <location>
        <begin position="118"/>
        <end position="234"/>
    </location>
</feature>
<dbReference type="Gene3D" id="1.10.287.130">
    <property type="match status" value="1"/>
</dbReference>
<dbReference type="CDD" id="cd00082">
    <property type="entry name" value="HisKA"/>
    <property type="match status" value="1"/>
</dbReference>
<reference evidence="5" key="1">
    <citation type="submission" date="2020-10" db="EMBL/GenBank/DDBJ databases">
        <authorList>
            <person name="Gilroy R."/>
        </authorList>
    </citation>
    <scope>NUCLEOTIDE SEQUENCE</scope>
    <source>
        <strain evidence="5">6276</strain>
    </source>
</reference>
<dbReference type="InterPro" id="IPR003594">
    <property type="entry name" value="HATPase_dom"/>
</dbReference>
<dbReference type="Gene3D" id="3.30.565.10">
    <property type="entry name" value="Histidine kinase-like ATPase, C-terminal domain"/>
    <property type="match status" value="1"/>
</dbReference>
<evidence type="ECO:0000256" key="1">
    <source>
        <dbReference type="ARBA" id="ARBA00022553"/>
    </source>
</evidence>
<evidence type="ECO:0000256" key="2">
    <source>
        <dbReference type="PROSITE-ProRule" id="PRU00169"/>
    </source>
</evidence>
<dbReference type="SMART" id="SM00388">
    <property type="entry name" value="HisKA"/>
    <property type="match status" value="1"/>
</dbReference>
<comment type="caution">
    <text evidence="5">The sequence shown here is derived from an EMBL/GenBank/DDBJ whole genome shotgun (WGS) entry which is preliminary data.</text>
</comment>
<dbReference type="Pfam" id="PF02518">
    <property type="entry name" value="HATPase_c"/>
    <property type="match status" value="1"/>
</dbReference>
<dbReference type="SUPFAM" id="SSF52172">
    <property type="entry name" value="CheY-like"/>
    <property type="match status" value="1"/>
</dbReference>
<dbReference type="InterPro" id="IPR036097">
    <property type="entry name" value="HisK_dim/P_sf"/>
</dbReference>
<keyword evidence="1 2" id="KW-0597">Phosphoprotein</keyword>
<dbReference type="SUPFAM" id="SSF47384">
    <property type="entry name" value="Homodimeric domain of signal transducing histidine kinase"/>
    <property type="match status" value="1"/>
</dbReference>
<dbReference type="InterPro" id="IPR011006">
    <property type="entry name" value="CheY-like_superfamily"/>
</dbReference>
<dbReference type="InterPro" id="IPR001789">
    <property type="entry name" value="Sig_transdc_resp-reg_receiver"/>
</dbReference>
<protein>
    <submittedName>
        <fullName evidence="5">Response regulator</fullName>
    </submittedName>
</protein>
<dbReference type="SMART" id="SM00448">
    <property type="entry name" value="REC"/>
    <property type="match status" value="1"/>
</dbReference>
<name>A0A9D1F020_9BACT</name>
<dbReference type="Pfam" id="PF00072">
    <property type="entry name" value="Response_reg"/>
    <property type="match status" value="1"/>
</dbReference>
<dbReference type="EMBL" id="DVIU01000203">
    <property type="protein sequence ID" value="HIS36983.1"/>
    <property type="molecule type" value="Genomic_DNA"/>
</dbReference>
<dbReference type="Pfam" id="PF00512">
    <property type="entry name" value="HisKA"/>
    <property type="match status" value="1"/>
</dbReference>
<feature type="domain" description="Histidine kinase" evidence="3">
    <location>
        <begin position="253"/>
        <end position="468"/>
    </location>
</feature>
<proteinExistence type="predicted"/>
<accession>A0A9D1F020</accession>
<reference evidence="5" key="2">
    <citation type="journal article" date="2021" name="PeerJ">
        <title>Extensive microbial diversity within the chicken gut microbiome revealed by metagenomics and culture.</title>
        <authorList>
            <person name="Gilroy R."/>
            <person name="Ravi A."/>
            <person name="Getino M."/>
            <person name="Pursley I."/>
            <person name="Horton D.L."/>
            <person name="Alikhan N.F."/>
            <person name="Baker D."/>
            <person name="Gharbi K."/>
            <person name="Hall N."/>
            <person name="Watson M."/>
            <person name="Adriaenssens E.M."/>
            <person name="Foster-Nyarko E."/>
            <person name="Jarju S."/>
            <person name="Secka A."/>
            <person name="Antonio M."/>
            <person name="Oren A."/>
            <person name="Chaudhuri R.R."/>
            <person name="La Ragione R."/>
            <person name="Hildebrand F."/>
            <person name="Pallen M.J."/>
        </authorList>
    </citation>
    <scope>NUCLEOTIDE SEQUENCE</scope>
    <source>
        <strain evidence="5">6276</strain>
    </source>
</reference>
<dbReference type="PROSITE" id="PS50109">
    <property type="entry name" value="HIS_KIN"/>
    <property type="match status" value="1"/>
</dbReference>
<evidence type="ECO:0000313" key="5">
    <source>
        <dbReference type="EMBL" id="HIS36983.1"/>
    </source>
</evidence>
<sequence length="468" mass="53914">MLSYSEKSMCSNVLFLDCIEDFPVDRDVSSKKLCIIKTDFKKLSPLKRISAKYPQMEIWLAGKNITRENIFAANKYDIKNVLPYPYDLKPIMEFFRNKKEKNDSHLLTEVPYWIKGMKVMIVDDNEMNVSLLEETLSDTGVQIRSFTNPFDAADAVSKERFDLFLLDIMMPDMSGFELGEIIRKSELNSQSLMMFISALSDRENKITGYNLGSVAYIEKPFDVDVVRCQITSALKTKQLNDAMNDTKESFLAMVTHDLKSPVNSEIAALELLLKNFSTSNDIDKEDIISDILGATKYMKNLIENVLNKYRYDNQKYCITKELHPIKNLIEESIEETKYSILNKQQRIQFVNRAKTKMILIDYLELKRVIHNLLTNATEYAPKHSVIEIDVSENKKYIVFAIKNENNGHIIKNPDDLFDKFVSQAKKNKKISSGLGLYISKKVIEAHDGSISIDVKDPKYVRFVFTLPK</sequence>
<dbReference type="InterPro" id="IPR005467">
    <property type="entry name" value="His_kinase_dom"/>
</dbReference>
<evidence type="ECO:0000259" key="4">
    <source>
        <dbReference type="PROSITE" id="PS50110"/>
    </source>
</evidence>
<dbReference type="Gene3D" id="3.40.50.2300">
    <property type="match status" value="1"/>
</dbReference>
<dbReference type="GO" id="GO:0000155">
    <property type="term" value="F:phosphorelay sensor kinase activity"/>
    <property type="evidence" value="ECO:0007669"/>
    <property type="project" value="InterPro"/>
</dbReference>
<dbReference type="AlphaFoldDB" id="A0A9D1F020"/>
<organism evidence="5 6">
    <name type="scientific">Candidatus Scatousia excrementigallinarum</name>
    <dbReference type="NCBI Taxonomy" id="2840935"/>
    <lineage>
        <taxon>Bacteria</taxon>
        <taxon>Candidatus Scatousia</taxon>
    </lineage>
</organism>
<dbReference type="InterPro" id="IPR036890">
    <property type="entry name" value="HATPase_C_sf"/>
</dbReference>
<dbReference type="PROSITE" id="PS50110">
    <property type="entry name" value="RESPONSE_REGULATORY"/>
    <property type="match status" value="1"/>
</dbReference>
<dbReference type="PANTHER" id="PTHR43547">
    <property type="entry name" value="TWO-COMPONENT HISTIDINE KINASE"/>
    <property type="match status" value="1"/>
</dbReference>
<evidence type="ECO:0000259" key="3">
    <source>
        <dbReference type="PROSITE" id="PS50109"/>
    </source>
</evidence>
<feature type="modified residue" description="4-aspartylphosphate" evidence="2">
    <location>
        <position position="167"/>
    </location>
</feature>
<dbReference type="InterPro" id="IPR003661">
    <property type="entry name" value="HisK_dim/P_dom"/>
</dbReference>
<gene>
    <name evidence="5" type="ORF">IAC10_10215</name>
</gene>
<dbReference type="PANTHER" id="PTHR43547:SF2">
    <property type="entry name" value="HYBRID SIGNAL TRANSDUCTION HISTIDINE KINASE C"/>
    <property type="match status" value="1"/>
</dbReference>
<dbReference type="SMART" id="SM00387">
    <property type="entry name" value="HATPase_c"/>
    <property type="match status" value="1"/>
</dbReference>
<dbReference type="SUPFAM" id="SSF55874">
    <property type="entry name" value="ATPase domain of HSP90 chaperone/DNA topoisomerase II/histidine kinase"/>
    <property type="match status" value="1"/>
</dbReference>